<sequence length="521" mass="51856">MTINNGTAVAAAPRSGPGPAATATAAPGQDETSGADLVLPLAALGAVAVGAGYGYVRRTRRARTRTTPGGGHGEPAEARGLDESPEAEERARRSLVMADDCVRTSREELAFAEARFGGASVAPFAAAVREAGTELAAAFALRRPHGDQTAATAATAATDPAGPPQAWAGVIGHCEEAGRVLDAAAGDFDDLRGLDRGVGGAVRVAETRFRELAGRTAAAESVRAGLAHRYAPSASDQVTGHAEQAKDRLMFATVHLNQARQAADRDERGAAIAHLRAAEGAVAQAAVFLDGIERLAAALDEAAALVPAALSGAEAERAAEAGTALPGVPAGETRSRVLHLDGVLASVRQELASGRPYDPLDALRRIAAAAAPLGAGRTGVLSAAALLVARSAVATAADVVTTHRGAVGPEARTTLAEAERLLAAPGSTAGLLSADALARAARDRAEQDVRVHGNPCADGDVDAIGGPPGGRGISGTPATPGAAGAAGAVLGGILLGPSPTAPPASFGGPRTRARHGGGRSS</sequence>
<evidence type="ECO:0000256" key="2">
    <source>
        <dbReference type="SAM" id="Phobius"/>
    </source>
</evidence>
<feature type="region of interest" description="Disordered" evidence="1">
    <location>
        <begin position="60"/>
        <end position="89"/>
    </location>
</feature>
<dbReference type="Proteomes" id="UP001595824">
    <property type="component" value="Unassembled WGS sequence"/>
</dbReference>
<feature type="compositionally biased region" description="Low complexity" evidence="1">
    <location>
        <begin position="474"/>
        <end position="488"/>
    </location>
</feature>
<feature type="compositionally biased region" description="Low complexity" evidence="1">
    <location>
        <begin position="8"/>
        <end position="31"/>
    </location>
</feature>
<accession>A0ABV8TC10</accession>
<organism evidence="3 4">
    <name type="scientific">Streptomyces andamanensis</name>
    <dbReference type="NCBI Taxonomy" id="1565035"/>
    <lineage>
        <taxon>Bacteria</taxon>
        <taxon>Bacillati</taxon>
        <taxon>Actinomycetota</taxon>
        <taxon>Actinomycetes</taxon>
        <taxon>Kitasatosporales</taxon>
        <taxon>Streptomycetaceae</taxon>
        <taxon>Streptomyces</taxon>
    </lineage>
</organism>
<keyword evidence="2" id="KW-1133">Transmembrane helix</keyword>
<comment type="caution">
    <text evidence="3">The sequence shown here is derived from an EMBL/GenBank/DDBJ whole genome shotgun (WGS) entry which is preliminary data.</text>
</comment>
<feature type="compositionally biased region" description="Basic and acidic residues" evidence="1">
    <location>
        <begin position="74"/>
        <end position="89"/>
    </location>
</feature>
<dbReference type="EMBL" id="JBHSDP010000010">
    <property type="protein sequence ID" value="MFC4328171.1"/>
    <property type="molecule type" value="Genomic_DNA"/>
</dbReference>
<keyword evidence="2" id="KW-0472">Membrane</keyword>
<feature type="region of interest" description="Disordered" evidence="1">
    <location>
        <begin position="1"/>
        <end position="31"/>
    </location>
</feature>
<feature type="region of interest" description="Disordered" evidence="1">
    <location>
        <begin position="449"/>
        <end position="521"/>
    </location>
</feature>
<keyword evidence="4" id="KW-1185">Reference proteome</keyword>
<gene>
    <name evidence="3" type="ORF">ACFPC0_10040</name>
</gene>
<reference evidence="4" key="1">
    <citation type="journal article" date="2019" name="Int. J. Syst. Evol. Microbiol.">
        <title>The Global Catalogue of Microorganisms (GCM) 10K type strain sequencing project: providing services to taxonomists for standard genome sequencing and annotation.</title>
        <authorList>
            <consortium name="The Broad Institute Genomics Platform"/>
            <consortium name="The Broad Institute Genome Sequencing Center for Infectious Disease"/>
            <person name="Wu L."/>
            <person name="Ma J."/>
        </authorList>
    </citation>
    <scope>NUCLEOTIDE SEQUENCE [LARGE SCALE GENOMIC DNA]</scope>
    <source>
        <strain evidence="4">PCU 347</strain>
    </source>
</reference>
<protein>
    <recommendedName>
        <fullName evidence="5">TPM domain-containing protein</fullName>
    </recommendedName>
</protein>
<feature type="compositionally biased region" description="Basic residues" evidence="1">
    <location>
        <begin position="511"/>
        <end position="521"/>
    </location>
</feature>
<evidence type="ECO:0000313" key="4">
    <source>
        <dbReference type="Proteomes" id="UP001595824"/>
    </source>
</evidence>
<evidence type="ECO:0008006" key="5">
    <source>
        <dbReference type="Google" id="ProtNLM"/>
    </source>
</evidence>
<evidence type="ECO:0000256" key="1">
    <source>
        <dbReference type="SAM" id="MobiDB-lite"/>
    </source>
</evidence>
<name>A0ABV8TC10_9ACTN</name>
<dbReference type="RefSeq" id="WP_381738378.1">
    <property type="nucleotide sequence ID" value="NZ_JBHSDP010000010.1"/>
</dbReference>
<proteinExistence type="predicted"/>
<feature type="transmembrane region" description="Helical" evidence="2">
    <location>
        <begin position="37"/>
        <end position="56"/>
    </location>
</feature>
<evidence type="ECO:0000313" key="3">
    <source>
        <dbReference type="EMBL" id="MFC4328171.1"/>
    </source>
</evidence>
<keyword evidence="2" id="KW-0812">Transmembrane</keyword>